<name>A0A840CJ81_9BACT</name>
<keyword evidence="2" id="KW-1185">Reference proteome</keyword>
<reference evidence="1 2" key="1">
    <citation type="submission" date="2020-08" db="EMBL/GenBank/DDBJ databases">
        <title>Genomic Encyclopedia of Type Strains, Phase IV (KMG-IV): sequencing the most valuable type-strain genomes for metagenomic binning, comparative biology and taxonomic classification.</title>
        <authorList>
            <person name="Goeker M."/>
        </authorList>
    </citation>
    <scope>NUCLEOTIDE SEQUENCE [LARGE SCALE GENOMIC DNA]</scope>
    <source>
        <strain evidence="1 2">DSM 104969</strain>
    </source>
</reference>
<comment type="caution">
    <text evidence="1">The sequence shown here is derived from an EMBL/GenBank/DDBJ whole genome shotgun (WGS) entry which is preliminary data.</text>
</comment>
<evidence type="ECO:0000313" key="2">
    <source>
        <dbReference type="Proteomes" id="UP000555103"/>
    </source>
</evidence>
<sequence length="52" mass="5586">MKFELLVAPEDVLTTEMDNIRGGKSDKDQIVVCSGDGIVKSQVAADDTLSVF</sequence>
<gene>
    <name evidence="1" type="ORF">GGR21_000616</name>
</gene>
<dbReference type="Proteomes" id="UP000555103">
    <property type="component" value="Unassembled WGS sequence"/>
</dbReference>
<evidence type="ECO:0000313" key="1">
    <source>
        <dbReference type="EMBL" id="MBB4034729.1"/>
    </source>
</evidence>
<dbReference type="AlphaFoldDB" id="A0A840CJ81"/>
<dbReference type="EMBL" id="JACIEP010000002">
    <property type="protein sequence ID" value="MBB4034729.1"/>
    <property type="molecule type" value="Genomic_DNA"/>
</dbReference>
<protein>
    <submittedName>
        <fullName evidence="1">Uncharacterized protein</fullName>
    </submittedName>
</protein>
<accession>A0A840CJ81</accession>
<organism evidence="1 2">
    <name type="scientific">Dysgonomonas hofstadii</name>
    <dbReference type="NCBI Taxonomy" id="637886"/>
    <lineage>
        <taxon>Bacteria</taxon>
        <taxon>Pseudomonadati</taxon>
        <taxon>Bacteroidota</taxon>
        <taxon>Bacteroidia</taxon>
        <taxon>Bacteroidales</taxon>
        <taxon>Dysgonomonadaceae</taxon>
        <taxon>Dysgonomonas</taxon>
    </lineage>
</organism>
<dbReference type="RefSeq" id="WP_183305686.1">
    <property type="nucleotide sequence ID" value="NZ_JACIEP010000002.1"/>
</dbReference>
<proteinExistence type="predicted"/>